<dbReference type="EMBL" id="Z97179">
    <property type="protein sequence ID" value="CAB09904.1"/>
    <property type="molecule type" value="Genomic_DNA"/>
</dbReference>
<organism evidence="2">
    <name type="scientific">Mycobacterium leprae</name>
    <dbReference type="NCBI Taxonomy" id="1769"/>
    <lineage>
        <taxon>Bacteria</taxon>
        <taxon>Bacillati</taxon>
        <taxon>Actinomycetota</taxon>
        <taxon>Actinomycetes</taxon>
        <taxon>Mycobacteriales</taxon>
        <taxon>Mycobacteriaceae</taxon>
        <taxon>Mycobacterium</taxon>
    </lineage>
</organism>
<dbReference type="AlphaFoldDB" id="O07704"/>
<reference evidence="2" key="3">
    <citation type="submission" date="1997-06" db="EMBL/GenBank/DDBJ databases">
        <authorList>
            <person name="Parkhill J."/>
            <person name="Barrell B.G."/>
            <person name="Rajandream M.A."/>
        </authorList>
    </citation>
    <scope>NUCLEOTIDE SEQUENCE</scope>
</reference>
<sequence>MTTPTPQGHDMHTKTPLPRGANNYPHTHACIDIAFSTAQVPSPWHHQHVDQAAPTTDMLTCAALIVSTAAKHTKPHRKQAVSHPPTKTPQHSNKRFSQHCRTCERVVRASPQPGPPAPAGYLVVRAPLRSAPHSITNVEVHLVECQRSHPKLHKHRAQQSAMLK</sequence>
<feature type="region of interest" description="Disordered" evidence="1">
    <location>
        <begin position="1"/>
        <end position="23"/>
    </location>
</feature>
<protein>
    <submittedName>
        <fullName evidence="2">Uncharacterized protein</fullName>
    </submittedName>
</protein>
<feature type="region of interest" description="Disordered" evidence="1">
    <location>
        <begin position="72"/>
        <end position="95"/>
    </location>
</feature>
<evidence type="ECO:0000313" key="2">
    <source>
        <dbReference type="EMBL" id="CAB09904.1"/>
    </source>
</evidence>
<reference evidence="2" key="2">
    <citation type="submission" date="1997-06" db="EMBL/GenBank/DDBJ databases">
        <authorList>
            <person name="Oliver K."/>
            <person name="Harris D."/>
        </authorList>
    </citation>
    <scope>NUCLEOTIDE SEQUENCE</scope>
</reference>
<reference evidence="2" key="1">
    <citation type="journal article" date="1993" name="Mol. Microbiol.">
        <title>Use of an ordered cosmid library to deduce the genomic organization of Mycobacterium leprae.</title>
        <authorList>
            <person name="Eiglmeier K."/>
            <person name="Honore N."/>
            <person name="Woods S.A."/>
            <person name="Caudron B."/>
            <person name="Cole S.T."/>
        </authorList>
    </citation>
    <scope>NUCLEOTIDE SEQUENCE</scope>
</reference>
<proteinExistence type="predicted"/>
<evidence type="ECO:0000256" key="1">
    <source>
        <dbReference type="SAM" id="MobiDB-lite"/>
    </source>
</evidence>
<accession>O07704</accession>
<name>O07704_MYCLR</name>
<gene>
    <name evidence="2" type="primary">MLCL383.30c</name>
</gene>